<reference evidence="2 3" key="1">
    <citation type="submission" date="2016-10" db="EMBL/GenBank/DDBJ databases">
        <authorList>
            <person name="de Groot N.N."/>
        </authorList>
    </citation>
    <scope>NUCLEOTIDE SEQUENCE [LARGE SCALE GENOMIC DNA]</scope>
    <source>
        <strain evidence="2 3">DSM 22489</strain>
    </source>
</reference>
<evidence type="ECO:0000313" key="2">
    <source>
        <dbReference type="EMBL" id="SEG68834.1"/>
    </source>
</evidence>
<accession>A0A1H6C789</accession>
<protein>
    <submittedName>
        <fullName evidence="2">Uncharacterized protein</fullName>
    </submittedName>
</protein>
<organism evidence="2 3">
    <name type="scientific">Bryocella elongata</name>
    <dbReference type="NCBI Taxonomy" id="863522"/>
    <lineage>
        <taxon>Bacteria</taxon>
        <taxon>Pseudomonadati</taxon>
        <taxon>Acidobacteriota</taxon>
        <taxon>Terriglobia</taxon>
        <taxon>Terriglobales</taxon>
        <taxon>Acidobacteriaceae</taxon>
        <taxon>Bryocella</taxon>
    </lineage>
</organism>
<keyword evidence="1" id="KW-0812">Transmembrane</keyword>
<sequence length="56" mass="5656">MSFGLYLGGTVILIVGVLYVCSLAHMPAHWIGAIAIVLLGAGIMGAVGSTRGKDPS</sequence>
<keyword evidence="1" id="KW-0472">Membrane</keyword>
<evidence type="ECO:0000256" key="1">
    <source>
        <dbReference type="SAM" id="Phobius"/>
    </source>
</evidence>
<dbReference type="AlphaFoldDB" id="A0A1H6C789"/>
<dbReference type="RefSeq" id="WP_200821611.1">
    <property type="nucleotide sequence ID" value="NZ_FNVA01000009.1"/>
</dbReference>
<keyword evidence="1" id="KW-1133">Transmembrane helix</keyword>
<proteinExistence type="predicted"/>
<gene>
    <name evidence="2" type="ORF">SAMN05421819_4283</name>
</gene>
<dbReference type="Proteomes" id="UP000236728">
    <property type="component" value="Unassembled WGS sequence"/>
</dbReference>
<name>A0A1H6C789_9BACT</name>
<evidence type="ECO:0000313" key="3">
    <source>
        <dbReference type="Proteomes" id="UP000236728"/>
    </source>
</evidence>
<feature type="transmembrane region" description="Helical" evidence="1">
    <location>
        <begin position="30"/>
        <end position="48"/>
    </location>
</feature>
<dbReference type="EMBL" id="FNVA01000009">
    <property type="protein sequence ID" value="SEG68834.1"/>
    <property type="molecule type" value="Genomic_DNA"/>
</dbReference>
<feature type="transmembrane region" description="Helical" evidence="1">
    <location>
        <begin position="6"/>
        <end position="23"/>
    </location>
</feature>
<keyword evidence="3" id="KW-1185">Reference proteome</keyword>